<gene>
    <name evidence="1" type="ORF">LCGC14_0475360</name>
</gene>
<organism evidence="1">
    <name type="scientific">marine sediment metagenome</name>
    <dbReference type="NCBI Taxonomy" id="412755"/>
    <lineage>
        <taxon>unclassified sequences</taxon>
        <taxon>metagenomes</taxon>
        <taxon>ecological metagenomes</taxon>
    </lineage>
</organism>
<dbReference type="AlphaFoldDB" id="A0A0F9VJP1"/>
<dbReference type="EMBL" id="LAZR01000511">
    <property type="protein sequence ID" value="KKN66058.1"/>
    <property type="molecule type" value="Genomic_DNA"/>
</dbReference>
<sequence length="60" mass="6947">MIKGETMSNILLCACGGKCEGVCRENHLDRVRLRGTKEEFVKCPSAYTEEKRRDHFESRK</sequence>
<proteinExistence type="predicted"/>
<comment type="caution">
    <text evidence="1">The sequence shown here is derived from an EMBL/GenBank/DDBJ whole genome shotgun (WGS) entry which is preliminary data.</text>
</comment>
<reference evidence="1" key="1">
    <citation type="journal article" date="2015" name="Nature">
        <title>Complex archaea that bridge the gap between prokaryotes and eukaryotes.</title>
        <authorList>
            <person name="Spang A."/>
            <person name="Saw J.H."/>
            <person name="Jorgensen S.L."/>
            <person name="Zaremba-Niedzwiedzka K."/>
            <person name="Martijn J."/>
            <person name="Lind A.E."/>
            <person name="van Eijk R."/>
            <person name="Schleper C."/>
            <person name="Guy L."/>
            <person name="Ettema T.J."/>
        </authorList>
    </citation>
    <scope>NUCLEOTIDE SEQUENCE</scope>
</reference>
<accession>A0A0F9VJP1</accession>
<name>A0A0F9VJP1_9ZZZZ</name>
<protein>
    <submittedName>
        <fullName evidence="1">Uncharacterized protein</fullName>
    </submittedName>
</protein>
<evidence type="ECO:0000313" key="1">
    <source>
        <dbReference type="EMBL" id="KKN66058.1"/>
    </source>
</evidence>